<dbReference type="STRING" id="253628.A0A0D1XWQ6"/>
<dbReference type="HOGENOM" id="CLU_000134_20_0_1"/>
<dbReference type="PANTHER" id="PTHR24173">
    <property type="entry name" value="ANKYRIN REPEAT CONTAINING"/>
    <property type="match status" value="1"/>
</dbReference>
<dbReference type="OrthoDB" id="10057496at2759"/>
<dbReference type="FunCoup" id="A0A0D1XWQ6">
    <property type="interactions" value="46"/>
</dbReference>
<evidence type="ECO:0000256" key="4">
    <source>
        <dbReference type="SAM" id="MobiDB-lite"/>
    </source>
</evidence>
<dbReference type="InterPro" id="IPR036770">
    <property type="entry name" value="Ankyrin_rpt-contain_sf"/>
</dbReference>
<dbReference type="PROSITE" id="PS50297">
    <property type="entry name" value="ANK_REP_REGION"/>
    <property type="match status" value="2"/>
</dbReference>
<dbReference type="InParanoid" id="A0A0D1XWQ6"/>
<dbReference type="RefSeq" id="XP_016217100.1">
    <property type="nucleotide sequence ID" value="XM_016355084.1"/>
</dbReference>
<evidence type="ECO:0000313" key="6">
    <source>
        <dbReference type="Proteomes" id="UP000053259"/>
    </source>
</evidence>
<dbReference type="Gene3D" id="1.25.40.20">
    <property type="entry name" value="Ankyrin repeat-containing domain"/>
    <property type="match status" value="1"/>
</dbReference>
<dbReference type="AlphaFoldDB" id="A0A0D1XWQ6"/>
<organism evidence="5 6">
    <name type="scientific">Verruconis gallopava</name>
    <dbReference type="NCBI Taxonomy" id="253628"/>
    <lineage>
        <taxon>Eukaryota</taxon>
        <taxon>Fungi</taxon>
        <taxon>Dikarya</taxon>
        <taxon>Ascomycota</taxon>
        <taxon>Pezizomycotina</taxon>
        <taxon>Dothideomycetes</taxon>
        <taxon>Pleosporomycetidae</taxon>
        <taxon>Venturiales</taxon>
        <taxon>Sympoventuriaceae</taxon>
        <taxon>Verruconis</taxon>
    </lineage>
</organism>
<accession>A0A0D1XWQ6</accession>
<dbReference type="SUPFAM" id="SSF48403">
    <property type="entry name" value="Ankyrin repeat"/>
    <property type="match status" value="1"/>
</dbReference>
<evidence type="ECO:0000256" key="3">
    <source>
        <dbReference type="PROSITE-ProRule" id="PRU00023"/>
    </source>
</evidence>
<feature type="repeat" description="ANK" evidence="3">
    <location>
        <begin position="51"/>
        <end position="73"/>
    </location>
</feature>
<dbReference type="VEuPathDB" id="FungiDB:PV09_02088"/>
<dbReference type="PROSITE" id="PS50088">
    <property type="entry name" value="ANK_REPEAT"/>
    <property type="match status" value="2"/>
</dbReference>
<keyword evidence="6" id="KW-1185">Reference proteome</keyword>
<dbReference type="SMART" id="SM00248">
    <property type="entry name" value="ANK"/>
    <property type="match status" value="3"/>
</dbReference>
<sequence length="205" mass="22070">MAILTEDEIDEILYFARANEIEDLKTYIPTLFPKYGTQPAWILSQAVDAETGNTSLHYAGANGHIDMVNYLLSLFPSSSADRKPFINKQNNSGNTALHWSSLNGHMSVVKALLAAGADASILNNSGHDAVYEAEMNDKQEVAEYLLKEALGLEKAIGREGDGRSPDEEDEEVEGGEGEGDGDADKVADGMAEMDLKSSTPKGDMG</sequence>
<dbReference type="EMBL" id="KN847533">
    <property type="protein sequence ID" value="KIW07231.1"/>
    <property type="molecule type" value="Genomic_DNA"/>
</dbReference>
<evidence type="ECO:0000313" key="5">
    <source>
        <dbReference type="EMBL" id="KIW07231.1"/>
    </source>
</evidence>
<feature type="compositionally biased region" description="Polar residues" evidence="4">
    <location>
        <begin position="196"/>
        <end position="205"/>
    </location>
</feature>
<evidence type="ECO:0000256" key="2">
    <source>
        <dbReference type="ARBA" id="ARBA00023043"/>
    </source>
</evidence>
<keyword evidence="1" id="KW-0677">Repeat</keyword>
<evidence type="ECO:0000256" key="1">
    <source>
        <dbReference type="ARBA" id="ARBA00022737"/>
    </source>
</evidence>
<name>A0A0D1XWQ6_9PEZI</name>
<feature type="compositionally biased region" description="Acidic residues" evidence="4">
    <location>
        <begin position="166"/>
        <end position="181"/>
    </location>
</feature>
<protein>
    <submittedName>
        <fullName evidence="5">Uncharacterized protein</fullName>
    </submittedName>
</protein>
<dbReference type="PRINTS" id="PR01415">
    <property type="entry name" value="ANKYRIN"/>
</dbReference>
<dbReference type="Pfam" id="PF13637">
    <property type="entry name" value="Ank_4"/>
    <property type="match status" value="1"/>
</dbReference>
<dbReference type="GeneID" id="27310061"/>
<proteinExistence type="predicted"/>
<dbReference type="InterPro" id="IPR002110">
    <property type="entry name" value="Ankyrin_rpt"/>
</dbReference>
<dbReference type="Proteomes" id="UP000053259">
    <property type="component" value="Unassembled WGS sequence"/>
</dbReference>
<reference evidence="5 6" key="1">
    <citation type="submission" date="2015-01" db="EMBL/GenBank/DDBJ databases">
        <title>The Genome Sequence of Ochroconis gallopava CBS43764.</title>
        <authorList>
            <consortium name="The Broad Institute Genomics Platform"/>
            <person name="Cuomo C."/>
            <person name="de Hoog S."/>
            <person name="Gorbushina A."/>
            <person name="Stielow B."/>
            <person name="Teixiera M."/>
            <person name="Abouelleil A."/>
            <person name="Chapman S.B."/>
            <person name="Priest M."/>
            <person name="Young S.K."/>
            <person name="Wortman J."/>
            <person name="Nusbaum C."/>
            <person name="Birren B."/>
        </authorList>
    </citation>
    <scope>NUCLEOTIDE SEQUENCE [LARGE SCALE GENOMIC DNA]</scope>
    <source>
        <strain evidence="5 6">CBS 43764</strain>
    </source>
</reference>
<gene>
    <name evidence="5" type="ORF">PV09_02088</name>
</gene>
<feature type="repeat" description="ANK" evidence="3">
    <location>
        <begin position="92"/>
        <end position="124"/>
    </location>
</feature>
<keyword evidence="2 3" id="KW-0040">ANK repeat</keyword>
<feature type="region of interest" description="Disordered" evidence="4">
    <location>
        <begin position="155"/>
        <end position="205"/>
    </location>
</feature>
<feature type="compositionally biased region" description="Basic and acidic residues" evidence="4">
    <location>
        <begin position="155"/>
        <end position="165"/>
    </location>
</feature>
<dbReference type="PANTHER" id="PTHR24173:SF74">
    <property type="entry name" value="ANKYRIN REPEAT DOMAIN-CONTAINING PROTEIN 16"/>
    <property type="match status" value="1"/>
</dbReference>